<gene>
    <name evidence="1" type="ORF">BDY19DRAFT_998898</name>
</gene>
<comment type="caution">
    <text evidence="1">The sequence shown here is derived from an EMBL/GenBank/DDBJ whole genome shotgun (WGS) entry which is preliminary data.</text>
</comment>
<evidence type="ECO:0000313" key="1">
    <source>
        <dbReference type="EMBL" id="KAI0083055.1"/>
    </source>
</evidence>
<keyword evidence="2" id="KW-1185">Reference proteome</keyword>
<sequence length="525" mass="58355">MTLFWLATSAPAVWIVFKLYQRAVRLRQISDLPGPPVVSYIWGDIFDLKKAPVGTVWRTWRKEYGPTYVIHEPLMEPVLVVGDPKGASHVLNNTSIYWRPDIDRSVLNLWFGESVLCSEGQNHAERRRRLNPAFNSQSIKQVSPILFDLAYRLEAEWDDRLGPGKSVVIDVSEALHGYSLDAISMTMFAHSVTASDGPNSVKALLKNISDGPSGEDTAANRIAAIVIGMCPQLLALPNPMKKWATMLRTELGKIAQEVWDIGSRNKDVGGMDARVLEVLSQQSKAGVKISKADAVAEIIGLLFAGSETVANVMGEFLYEMAFQPHIQQTLRQELLDFEAKHGATPSFTDLTASGKERLRYLDAVTMETLRCKAVLMDISRMATIEDVIPLKTPISGRNENYIRVRPGQTISIPVRDGINCDPLIWGEDADVFRPERWFEPGAAERGPGLGGILTFGDGAKMCVGRAFALAEFKIVATVLIRRFQFSLYEDESDIDFYHLGGNTVKPKVRGKESEGVRLPLRIQRV</sequence>
<dbReference type="Proteomes" id="UP001055072">
    <property type="component" value="Unassembled WGS sequence"/>
</dbReference>
<proteinExistence type="predicted"/>
<evidence type="ECO:0000313" key="2">
    <source>
        <dbReference type="Proteomes" id="UP001055072"/>
    </source>
</evidence>
<name>A0ACB8TM95_9APHY</name>
<accession>A0ACB8TM95</accession>
<protein>
    <submittedName>
        <fullName evidence="1">Cytochrome P450</fullName>
    </submittedName>
</protein>
<reference evidence="1" key="1">
    <citation type="journal article" date="2021" name="Environ. Microbiol.">
        <title>Gene family expansions and transcriptome signatures uncover fungal adaptations to wood decay.</title>
        <authorList>
            <person name="Hage H."/>
            <person name="Miyauchi S."/>
            <person name="Viragh M."/>
            <person name="Drula E."/>
            <person name="Min B."/>
            <person name="Chaduli D."/>
            <person name="Navarro D."/>
            <person name="Favel A."/>
            <person name="Norest M."/>
            <person name="Lesage-Meessen L."/>
            <person name="Balint B."/>
            <person name="Merenyi Z."/>
            <person name="de Eugenio L."/>
            <person name="Morin E."/>
            <person name="Martinez A.T."/>
            <person name="Baldrian P."/>
            <person name="Stursova M."/>
            <person name="Martinez M.J."/>
            <person name="Novotny C."/>
            <person name="Magnuson J.K."/>
            <person name="Spatafora J.W."/>
            <person name="Maurice S."/>
            <person name="Pangilinan J."/>
            <person name="Andreopoulos W."/>
            <person name="LaButti K."/>
            <person name="Hundley H."/>
            <person name="Na H."/>
            <person name="Kuo A."/>
            <person name="Barry K."/>
            <person name="Lipzen A."/>
            <person name="Henrissat B."/>
            <person name="Riley R."/>
            <person name="Ahrendt S."/>
            <person name="Nagy L.G."/>
            <person name="Grigoriev I.V."/>
            <person name="Martin F."/>
            <person name="Rosso M.N."/>
        </authorList>
    </citation>
    <scope>NUCLEOTIDE SEQUENCE</scope>
    <source>
        <strain evidence="1">CBS 384.51</strain>
    </source>
</reference>
<organism evidence="1 2">
    <name type="scientific">Irpex rosettiformis</name>
    <dbReference type="NCBI Taxonomy" id="378272"/>
    <lineage>
        <taxon>Eukaryota</taxon>
        <taxon>Fungi</taxon>
        <taxon>Dikarya</taxon>
        <taxon>Basidiomycota</taxon>
        <taxon>Agaricomycotina</taxon>
        <taxon>Agaricomycetes</taxon>
        <taxon>Polyporales</taxon>
        <taxon>Irpicaceae</taxon>
        <taxon>Irpex</taxon>
    </lineage>
</organism>
<dbReference type="EMBL" id="MU275003">
    <property type="protein sequence ID" value="KAI0083055.1"/>
    <property type="molecule type" value="Genomic_DNA"/>
</dbReference>